<gene>
    <name evidence="3" type="ORF">INR99_07885</name>
</gene>
<evidence type="ECO:0000256" key="1">
    <source>
        <dbReference type="SAM" id="MobiDB-lite"/>
    </source>
</evidence>
<reference evidence="3 4" key="1">
    <citation type="submission" date="2020-10" db="EMBL/GenBank/DDBJ databases">
        <title>The genome sequence of Chitinilyticum litopenaei 4Y14.</title>
        <authorList>
            <person name="Liu Y."/>
        </authorList>
    </citation>
    <scope>NUCLEOTIDE SEQUENCE [LARGE SCALE GENOMIC DNA]</scope>
    <source>
        <strain evidence="3 4">4Y14</strain>
    </source>
</reference>
<sequence>MPPIARFLPSLLLPALLLATAKAAEPQATPAQCLLPAQGGSAVPDKAGWFDLEKCLQKAGSPNFSRKGKTLTVPLANGKSVQFKDNRREGETYAAYTYAGYEPVSGLHAVTFTGYEWGNVQRIDHASGMRFEMIGELGISPDRQWALGLDGSGSIFGCERPPLAMYRIPARGQPGKAQQVPVGGGLGAASATGSDCSAAPAVGLQYVVPVKARWLAPDRVQIQWEGYNDPDAQTPRNTDSTVLTRQGEQWLPDHLPFSSRRAKPAR</sequence>
<keyword evidence="2" id="KW-0732">Signal</keyword>
<feature type="chain" id="PRO_5035287956" evidence="2">
    <location>
        <begin position="24"/>
        <end position="266"/>
    </location>
</feature>
<organism evidence="3 4">
    <name type="scientific">Chitinilyticum piscinae</name>
    <dbReference type="NCBI Taxonomy" id="2866724"/>
    <lineage>
        <taxon>Bacteria</taxon>
        <taxon>Pseudomonadati</taxon>
        <taxon>Pseudomonadota</taxon>
        <taxon>Betaproteobacteria</taxon>
        <taxon>Neisseriales</taxon>
        <taxon>Chitinibacteraceae</taxon>
        <taxon>Chitinilyticum</taxon>
    </lineage>
</organism>
<dbReference type="EMBL" id="JADFUA010000003">
    <property type="protein sequence ID" value="MBE9609266.1"/>
    <property type="molecule type" value="Genomic_DNA"/>
</dbReference>
<keyword evidence="4" id="KW-1185">Reference proteome</keyword>
<feature type="region of interest" description="Disordered" evidence="1">
    <location>
        <begin position="226"/>
        <end position="266"/>
    </location>
</feature>
<name>A0A8J7K1I5_9NEIS</name>
<accession>A0A8J7K1I5</accession>
<dbReference type="RefSeq" id="WP_194115774.1">
    <property type="nucleotide sequence ID" value="NZ_JADFUA010000003.1"/>
</dbReference>
<evidence type="ECO:0000313" key="4">
    <source>
        <dbReference type="Proteomes" id="UP000604481"/>
    </source>
</evidence>
<dbReference type="AlphaFoldDB" id="A0A8J7K1I5"/>
<evidence type="ECO:0000313" key="3">
    <source>
        <dbReference type="EMBL" id="MBE9609266.1"/>
    </source>
</evidence>
<comment type="caution">
    <text evidence="3">The sequence shown here is derived from an EMBL/GenBank/DDBJ whole genome shotgun (WGS) entry which is preliminary data.</text>
</comment>
<feature type="compositionally biased region" description="Polar residues" evidence="1">
    <location>
        <begin position="234"/>
        <end position="247"/>
    </location>
</feature>
<evidence type="ECO:0000256" key="2">
    <source>
        <dbReference type="SAM" id="SignalP"/>
    </source>
</evidence>
<protein>
    <submittedName>
        <fullName evidence="3">Uncharacterized protein</fullName>
    </submittedName>
</protein>
<feature type="signal peptide" evidence="2">
    <location>
        <begin position="1"/>
        <end position="23"/>
    </location>
</feature>
<dbReference type="Proteomes" id="UP000604481">
    <property type="component" value="Unassembled WGS sequence"/>
</dbReference>
<proteinExistence type="predicted"/>